<evidence type="ECO:0000313" key="1">
    <source>
        <dbReference type="EMBL" id="OJI80388.1"/>
    </source>
</evidence>
<name>A0A1L9MTN3_ASPTC</name>
<dbReference type="OrthoDB" id="4391091at2759"/>
<dbReference type="STRING" id="767770.A0A1L9MTN3"/>
<dbReference type="AlphaFoldDB" id="A0A1L9MTN3"/>
<protein>
    <submittedName>
        <fullName evidence="1">Uncharacterized protein</fullName>
    </submittedName>
</protein>
<keyword evidence="2" id="KW-1185">Reference proteome</keyword>
<organism evidence="1 2">
    <name type="scientific">Aspergillus tubingensis (strain CBS 134.48)</name>
    <dbReference type="NCBI Taxonomy" id="767770"/>
    <lineage>
        <taxon>Eukaryota</taxon>
        <taxon>Fungi</taxon>
        <taxon>Dikarya</taxon>
        <taxon>Ascomycota</taxon>
        <taxon>Pezizomycotina</taxon>
        <taxon>Eurotiomycetes</taxon>
        <taxon>Eurotiomycetidae</taxon>
        <taxon>Eurotiales</taxon>
        <taxon>Aspergillaceae</taxon>
        <taxon>Aspergillus</taxon>
        <taxon>Aspergillus subgen. Circumdati</taxon>
    </lineage>
</organism>
<dbReference type="VEuPathDB" id="FungiDB:ASPTUDRAFT_59121"/>
<proteinExistence type="predicted"/>
<dbReference type="Proteomes" id="UP000184304">
    <property type="component" value="Unassembled WGS sequence"/>
</dbReference>
<reference evidence="2" key="1">
    <citation type="journal article" date="2017" name="Genome Biol.">
        <title>Comparative genomics reveals high biological diversity and specific adaptations in the industrially and medically important fungal genus Aspergillus.</title>
        <authorList>
            <person name="de Vries R.P."/>
            <person name="Riley R."/>
            <person name="Wiebenga A."/>
            <person name="Aguilar-Osorio G."/>
            <person name="Amillis S."/>
            <person name="Uchima C.A."/>
            <person name="Anderluh G."/>
            <person name="Asadollahi M."/>
            <person name="Askin M."/>
            <person name="Barry K."/>
            <person name="Battaglia E."/>
            <person name="Bayram O."/>
            <person name="Benocci T."/>
            <person name="Braus-Stromeyer S.A."/>
            <person name="Caldana C."/>
            <person name="Canovas D."/>
            <person name="Cerqueira G.C."/>
            <person name="Chen F."/>
            <person name="Chen W."/>
            <person name="Choi C."/>
            <person name="Clum A."/>
            <person name="Dos Santos R.A."/>
            <person name="Damasio A.R."/>
            <person name="Diallinas G."/>
            <person name="Emri T."/>
            <person name="Fekete E."/>
            <person name="Flipphi M."/>
            <person name="Freyberg S."/>
            <person name="Gallo A."/>
            <person name="Gournas C."/>
            <person name="Habgood R."/>
            <person name="Hainaut M."/>
            <person name="Harispe M.L."/>
            <person name="Henrissat B."/>
            <person name="Hilden K.S."/>
            <person name="Hope R."/>
            <person name="Hossain A."/>
            <person name="Karabika E."/>
            <person name="Karaffa L."/>
            <person name="Karanyi Z."/>
            <person name="Krasevec N."/>
            <person name="Kuo A."/>
            <person name="Kusch H."/>
            <person name="LaButti K."/>
            <person name="Lagendijk E.L."/>
            <person name="Lapidus A."/>
            <person name="Levasseur A."/>
            <person name="Lindquist E."/>
            <person name="Lipzen A."/>
            <person name="Logrieco A.F."/>
            <person name="MacCabe A."/>
            <person name="Maekelae M.R."/>
            <person name="Malavazi I."/>
            <person name="Melin P."/>
            <person name="Meyer V."/>
            <person name="Mielnichuk N."/>
            <person name="Miskei M."/>
            <person name="Molnar A.P."/>
            <person name="Mule G."/>
            <person name="Ngan C.Y."/>
            <person name="Orejas M."/>
            <person name="Orosz E."/>
            <person name="Ouedraogo J.P."/>
            <person name="Overkamp K.M."/>
            <person name="Park H.-S."/>
            <person name="Perrone G."/>
            <person name="Piumi F."/>
            <person name="Punt P.J."/>
            <person name="Ram A.F."/>
            <person name="Ramon A."/>
            <person name="Rauscher S."/>
            <person name="Record E."/>
            <person name="Riano-Pachon D.M."/>
            <person name="Robert V."/>
            <person name="Roehrig J."/>
            <person name="Ruller R."/>
            <person name="Salamov A."/>
            <person name="Salih N.S."/>
            <person name="Samson R.A."/>
            <person name="Sandor E."/>
            <person name="Sanguinetti M."/>
            <person name="Schuetze T."/>
            <person name="Sepcic K."/>
            <person name="Shelest E."/>
            <person name="Sherlock G."/>
            <person name="Sophianopoulou V."/>
            <person name="Squina F.M."/>
            <person name="Sun H."/>
            <person name="Susca A."/>
            <person name="Todd R.B."/>
            <person name="Tsang A."/>
            <person name="Unkles S.E."/>
            <person name="van de Wiele N."/>
            <person name="van Rossen-Uffink D."/>
            <person name="Oliveira J.V."/>
            <person name="Vesth T.C."/>
            <person name="Visser J."/>
            <person name="Yu J.-H."/>
            <person name="Zhou M."/>
            <person name="Andersen M.R."/>
            <person name="Archer D.B."/>
            <person name="Baker S.E."/>
            <person name="Benoit I."/>
            <person name="Brakhage A.A."/>
            <person name="Braus G.H."/>
            <person name="Fischer R."/>
            <person name="Frisvad J.C."/>
            <person name="Goldman G.H."/>
            <person name="Houbraken J."/>
            <person name="Oakley B."/>
            <person name="Pocsi I."/>
            <person name="Scazzocchio C."/>
            <person name="Seiboth B."/>
            <person name="vanKuyk P.A."/>
            <person name="Wortman J."/>
            <person name="Dyer P.S."/>
            <person name="Grigoriev I.V."/>
        </authorList>
    </citation>
    <scope>NUCLEOTIDE SEQUENCE [LARGE SCALE GENOMIC DNA]</scope>
    <source>
        <strain evidence="2">CBS 134.48</strain>
    </source>
</reference>
<gene>
    <name evidence="1" type="ORF">ASPTUDRAFT_59121</name>
</gene>
<accession>A0A1L9MTN3</accession>
<sequence length="153" mass="18005">MVMINLQLSDEVSPCEYGTVAADCYLSYEDPEFLTWNGPRILSPLTHPEDVFRYASAMLSYPVDCSEIHLTVVHKYTLESVDVLPFFLWRVECTPCNLEQCRKQICQVIRSYMRAIDHADYWIRMFVWPRDERERDTLRRSGVFSGTDPKRIL</sequence>
<dbReference type="EMBL" id="KV878207">
    <property type="protein sequence ID" value="OJI80388.1"/>
    <property type="molecule type" value="Genomic_DNA"/>
</dbReference>
<evidence type="ECO:0000313" key="2">
    <source>
        <dbReference type="Proteomes" id="UP000184304"/>
    </source>
</evidence>